<dbReference type="KEGG" id="fat:DVK85_04740"/>
<protein>
    <submittedName>
        <fullName evidence="2">Uncharacterized protein</fullName>
    </submittedName>
</protein>
<keyword evidence="1" id="KW-1133">Transmembrane helix</keyword>
<evidence type="ECO:0000313" key="2">
    <source>
        <dbReference type="EMBL" id="AXG73572.1"/>
    </source>
</evidence>
<dbReference type="EMBL" id="CP031188">
    <property type="protein sequence ID" value="AXG73572.1"/>
    <property type="molecule type" value="Genomic_DNA"/>
</dbReference>
<dbReference type="Proteomes" id="UP000253951">
    <property type="component" value="Chromosome"/>
</dbReference>
<dbReference type="RefSeq" id="WP_114677333.1">
    <property type="nucleotide sequence ID" value="NZ_CP031188.1"/>
</dbReference>
<feature type="transmembrane region" description="Helical" evidence="1">
    <location>
        <begin position="70"/>
        <end position="94"/>
    </location>
</feature>
<name>A0A345HAG2_9FLAO</name>
<sequence>MKSNLFAVSIVIYIIVIQVLSLFFSIGGLMIIHYNTIDIVFFGSALLWLLLTIPVVKLLCYYYMYSERKIILYLYCIIALVMYVGGNRLISYLAEMRDVDSVSVFRFLLYEDLKLIDSALLTLGIIVYRNYLFKD</sequence>
<feature type="transmembrane region" description="Helical" evidence="1">
    <location>
        <begin position="115"/>
        <end position="133"/>
    </location>
</feature>
<gene>
    <name evidence="2" type="ORF">DVK85_04740</name>
</gene>
<feature type="transmembrane region" description="Helical" evidence="1">
    <location>
        <begin position="6"/>
        <end position="32"/>
    </location>
</feature>
<accession>A0A345HAG2</accession>
<dbReference type="AlphaFoldDB" id="A0A345HAG2"/>
<proteinExistence type="predicted"/>
<evidence type="ECO:0000256" key="1">
    <source>
        <dbReference type="SAM" id="Phobius"/>
    </source>
</evidence>
<reference evidence="2 3" key="1">
    <citation type="submission" date="2018-07" db="EMBL/GenBank/DDBJ databases">
        <title>Complete genome sequence of Flavobacterium arcticum type strain SM1502T.</title>
        <authorList>
            <person name="Li Y."/>
            <person name="Li D.-D."/>
        </authorList>
    </citation>
    <scope>NUCLEOTIDE SEQUENCE [LARGE SCALE GENOMIC DNA]</scope>
    <source>
        <strain evidence="2 3">SM1502</strain>
    </source>
</reference>
<keyword evidence="1" id="KW-0812">Transmembrane</keyword>
<organism evidence="2 3">
    <name type="scientific">Flavobacterium arcticum</name>
    <dbReference type="NCBI Taxonomy" id="1784713"/>
    <lineage>
        <taxon>Bacteria</taxon>
        <taxon>Pseudomonadati</taxon>
        <taxon>Bacteroidota</taxon>
        <taxon>Flavobacteriia</taxon>
        <taxon>Flavobacteriales</taxon>
        <taxon>Flavobacteriaceae</taxon>
        <taxon>Flavobacterium</taxon>
    </lineage>
</organism>
<keyword evidence="3" id="KW-1185">Reference proteome</keyword>
<keyword evidence="1" id="KW-0472">Membrane</keyword>
<evidence type="ECO:0000313" key="3">
    <source>
        <dbReference type="Proteomes" id="UP000253951"/>
    </source>
</evidence>
<feature type="transmembrane region" description="Helical" evidence="1">
    <location>
        <begin position="39"/>
        <end position="64"/>
    </location>
</feature>